<dbReference type="GO" id="GO:0016740">
    <property type="term" value="F:transferase activity"/>
    <property type="evidence" value="ECO:0007669"/>
    <property type="project" value="UniProtKB-UniRule"/>
</dbReference>
<evidence type="ECO:0000256" key="4">
    <source>
        <dbReference type="ARBA" id="ARBA00022679"/>
    </source>
</evidence>
<evidence type="ECO:0000256" key="10">
    <source>
        <dbReference type="PIRNR" id="PIRNR006268"/>
    </source>
</evidence>
<dbReference type="RefSeq" id="WP_069836300.1">
    <property type="nucleotide sequence ID" value="NZ_MDGQ01000005.1"/>
</dbReference>
<evidence type="ECO:0000313" key="12">
    <source>
        <dbReference type="EMBL" id="OEK04795.1"/>
    </source>
</evidence>
<dbReference type="Gene3D" id="3.10.520.10">
    <property type="entry name" value="ApbE-like domains"/>
    <property type="match status" value="1"/>
</dbReference>
<sequence length="298" mass="33326">MKYSYEHNAMATQFTLVVANETEEYAINASRQVFDLIDRLEHQLSRFIPDGDIARINRMKENEQMPLDFETWELLKMAIDVTLNTGGAFDIGIAKHMEIFRATKSGILNEFEMTTALEQVQKEKAASSVYIDPDKPMAYCLQPGVQFDLGGIGKGYALDKAKGLLDELGIHNFSISASDSTVLLNNQPEVVSHWDYTIANSKDKMDLELSNVAVSASGTSFQGNHIFDPRTGLNELTSNHKRLWVAAETAVHSDAYATAFFILNEAEMEEIIKSSDKIIWVAYTKDGNLKLLTKNNLS</sequence>
<evidence type="ECO:0000256" key="3">
    <source>
        <dbReference type="ARBA" id="ARBA00022630"/>
    </source>
</evidence>
<dbReference type="EMBL" id="MDGQ01000005">
    <property type="protein sequence ID" value="OEK04795.1"/>
    <property type="molecule type" value="Genomic_DNA"/>
</dbReference>
<gene>
    <name evidence="12" type="ORF">BFP71_15230</name>
</gene>
<comment type="catalytic activity">
    <reaction evidence="9 10">
        <text>L-threonyl-[protein] + FAD = FMN-L-threonyl-[protein] + AMP + H(+)</text>
        <dbReference type="Rhea" id="RHEA:36847"/>
        <dbReference type="Rhea" id="RHEA-COMP:11060"/>
        <dbReference type="Rhea" id="RHEA-COMP:11061"/>
        <dbReference type="ChEBI" id="CHEBI:15378"/>
        <dbReference type="ChEBI" id="CHEBI:30013"/>
        <dbReference type="ChEBI" id="CHEBI:57692"/>
        <dbReference type="ChEBI" id="CHEBI:74257"/>
        <dbReference type="ChEBI" id="CHEBI:456215"/>
        <dbReference type="EC" id="2.7.1.180"/>
    </reaction>
</comment>
<keyword evidence="6 10" id="KW-0274">FAD</keyword>
<keyword evidence="4 10" id="KW-0808">Transferase</keyword>
<dbReference type="OrthoDB" id="9778595at2"/>
<dbReference type="EC" id="2.7.1.180" evidence="1 10"/>
<feature type="binding site" evidence="11">
    <location>
        <position position="151"/>
    </location>
    <ligand>
        <name>Mg(2+)</name>
        <dbReference type="ChEBI" id="CHEBI:18420"/>
    </ligand>
</feature>
<dbReference type="Proteomes" id="UP000095552">
    <property type="component" value="Unassembled WGS sequence"/>
</dbReference>
<name>A0A1E5T0B5_9BACT</name>
<feature type="binding site" evidence="11">
    <location>
        <position position="258"/>
    </location>
    <ligand>
        <name>Mg(2+)</name>
        <dbReference type="ChEBI" id="CHEBI:18420"/>
    </ligand>
</feature>
<evidence type="ECO:0000256" key="6">
    <source>
        <dbReference type="ARBA" id="ARBA00022827"/>
    </source>
</evidence>
<dbReference type="AlphaFoldDB" id="A0A1E5T0B5"/>
<dbReference type="SUPFAM" id="SSF143631">
    <property type="entry name" value="ApbE-like"/>
    <property type="match status" value="1"/>
</dbReference>
<keyword evidence="7 10" id="KW-0460">Magnesium</keyword>
<evidence type="ECO:0000256" key="1">
    <source>
        <dbReference type="ARBA" id="ARBA00011955"/>
    </source>
</evidence>
<evidence type="ECO:0000256" key="5">
    <source>
        <dbReference type="ARBA" id="ARBA00022723"/>
    </source>
</evidence>
<dbReference type="GO" id="GO:0046872">
    <property type="term" value="F:metal ion binding"/>
    <property type="evidence" value="ECO:0007669"/>
    <property type="project" value="UniProtKB-UniRule"/>
</dbReference>
<dbReference type="PANTHER" id="PTHR30040">
    <property type="entry name" value="THIAMINE BIOSYNTHESIS LIPOPROTEIN APBE"/>
    <property type="match status" value="1"/>
</dbReference>
<reference evidence="12 13" key="1">
    <citation type="submission" date="2016-08" db="EMBL/GenBank/DDBJ databases">
        <title>Draft genome of Fabibacter sp. strain SK-8.</title>
        <authorList>
            <person name="Wong S.-K."/>
            <person name="Hamasaki K."/>
            <person name="Yoshizawa S."/>
        </authorList>
    </citation>
    <scope>NUCLEOTIDE SEQUENCE [LARGE SCALE GENOMIC DNA]</scope>
    <source>
        <strain evidence="12 13">SK-8</strain>
    </source>
</reference>
<dbReference type="PIRSF" id="PIRSF006268">
    <property type="entry name" value="ApbE"/>
    <property type="match status" value="1"/>
</dbReference>
<evidence type="ECO:0000256" key="9">
    <source>
        <dbReference type="ARBA" id="ARBA00048540"/>
    </source>
</evidence>
<evidence type="ECO:0000256" key="8">
    <source>
        <dbReference type="ARBA" id="ARBA00031306"/>
    </source>
</evidence>
<keyword evidence="13" id="KW-1185">Reference proteome</keyword>
<protein>
    <recommendedName>
        <fullName evidence="2 10">FAD:protein FMN transferase</fullName>
        <ecNumber evidence="1 10">2.7.1.180</ecNumber>
    </recommendedName>
    <alternativeName>
        <fullName evidence="8 10">Flavin transferase</fullName>
    </alternativeName>
</protein>
<evidence type="ECO:0000256" key="2">
    <source>
        <dbReference type="ARBA" id="ARBA00016337"/>
    </source>
</evidence>
<dbReference type="InterPro" id="IPR003374">
    <property type="entry name" value="ApbE-like_sf"/>
</dbReference>
<accession>A0A1E5T0B5</accession>
<proteinExistence type="inferred from homology"/>
<evidence type="ECO:0000256" key="7">
    <source>
        <dbReference type="ARBA" id="ARBA00022842"/>
    </source>
</evidence>
<feature type="binding site" evidence="11">
    <location>
        <position position="254"/>
    </location>
    <ligand>
        <name>Mg(2+)</name>
        <dbReference type="ChEBI" id="CHEBI:18420"/>
    </ligand>
</feature>
<organism evidence="12 13">
    <name type="scientific">Roseivirga misakiensis</name>
    <dbReference type="NCBI Taxonomy" id="1563681"/>
    <lineage>
        <taxon>Bacteria</taxon>
        <taxon>Pseudomonadati</taxon>
        <taxon>Bacteroidota</taxon>
        <taxon>Cytophagia</taxon>
        <taxon>Cytophagales</taxon>
        <taxon>Roseivirgaceae</taxon>
        <taxon>Roseivirga</taxon>
    </lineage>
</organism>
<dbReference type="PANTHER" id="PTHR30040:SF2">
    <property type="entry name" value="FAD:PROTEIN FMN TRANSFERASE"/>
    <property type="match status" value="1"/>
</dbReference>
<comment type="similarity">
    <text evidence="10">Belongs to the ApbE family.</text>
</comment>
<evidence type="ECO:0000313" key="13">
    <source>
        <dbReference type="Proteomes" id="UP000095552"/>
    </source>
</evidence>
<comment type="caution">
    <text evidence="12">The sequence shown here is derived from an EMBL/GenBank/DDBJ whole genome shotgun (WGS) entry which is preliminary data.</text>
</comment>
<keyword evidence="3 10" id="KW-0285">Flavoprotein</keyword>
<keyword evidence="5 10" id="KW-0479">Metal-binding</keyword>
<dbReference type="Pfam" id="PF02424">
    <property type="entry name" value="ApbE"/>
    <property type="match status" value="1"/>
</dbReference>
<dbReference type="STRING" id="1563681.BFP71_15230"/>
<dbReference type="InterPro" id="IPR024932">
    <property type="entry name" value="ApbE"/>
</dbReference>
<comment type="cofactor">
    <cofactor evidence="11">
        <name>Mg(2+)</name>
        <dbReference type="ChEBI" id="CHEBI:18420"/>
    </cofactor>
    <cofactor evidence="11">
        <name>Mn(2+)</name>
        <dbReference type="ChEBI" id="CHEBI:29035"/>
    </cofactor>
    <text evidence="11">Magnesium. Can also use manganese.</text>
</comment>
<evidence type="ECO:0000256" key="11">
    <source>
        <dbReference type="PIRSR" id="PIRSR006268-2"/>
    </source>
</evidence>